<proteinExistence type="predicted"/>
<protein>
    <submittedName>
        <fullName evidence="2">Uncharacterized protein</fullName>
    </submittedName>
</protein>
<feature type="region of interest" description="Disordered" evidence="1">
    <location>
        <begin position="33"/>
        <end position="56"/>
    </location>
</feature>
<feature type="non-terminal residue" evidence="2">
    <location>
        <position position="56"/>
    </location>
</feature>
<keyword evidence="3" id="KW-1185">Reference proteome</keyword>
<evidence type="ECO:0000313" key="3">
    <source>
        <dbReference type="Proteomes" id="UP000824540"/>
    </source>
</evidence>
<evidence type="ECO:0000256" key="1">
    <source>
        <dbReference type="SAM" id="MobiDB-lite"/>
    </source>
</evidence>
<organism evidence="2 3">
    <name type="scientific">Albula glossodonta</name>
    <name type="common">roundjaw bonefish</name>
    <dbReference type="NCBI Taxonomy" id="121402"/>
    <lineage>
        <taxon>Eukaryota</taxon>
        <taxon>Metazoa</taxon>
        <taxon>Chordata</taxon>
        <taxon>Craniata</taxon>
        <taxon>Vertebrata</taxon>
        <taxon>Euteleostomi</taxon>
        <taxon>Actinopterygii</taxon>
        <taxon>Neopterygii</taxon>
        <taxon>Teleostei</taxon>
        <taxon>Albuliformes</taxon>
        <taxon>Albulidae</taxon>
        <taxon>Albula</taxon>
    </lineage>
</organism>
<comment type="caution">
    <text evidence="2">The sequence shown here is derived from an EMBL/GenBank/DDBJ whole genome shotgun (WGS) entry which is preliminary data.</text>
</comment>
<reference evidence="2" key="1">
    <citation type="thesis" date="2021" institute="BYU ScholarsArchive" country="Provo, UT, USA">
        <title>Applications of and Algorithms for Genome Assembly and Genomic Analyses with an Emphasis on Marine Teleosts.</title>
        <authorList>
            <person name="Pickett B.D."/>
        </authorList>
    </citation>
    <scope>NUCLEOTIDE SEQUENCE</scope>
    <source>
        <strain evidence="2">HI-2016</strain>
    </source>
</reference>
<evidence type="ECO:0000313" key="2">
    <source>
        <dbReference type="EMBL" id="KAG9336091.1"/>
    </source>
</evidence>
<name>A0A8T2NBD4_9TELE</name>
<dbReference type="Proteomes" id="UP000824540">
    <property type="component" value="Unassembled WGS sequence"/>
</dbReference>
<dbReference type="AlphaFoldDB" id="A0A8T2NBD4"/>
<sequence>MTKVLMERKSRHAVAVRERITRRLVQRMALSSADGSLAAHRNHSRAVIGRGVASHR</sequence>
<gene>
    <name evidence="2" type="ORF">JZ751_002438</name>
</gene>
<dbReference type="EMBL" id="JAFBMS010000102">
    <property type="protein sequence ID" value="KAG9336091.1"/>
    <property type="molecule type" value="Genomic_DNA"/>
</dbReference>
<accession>A0A8T2NBD4</accession>